<evidence type="ECO:0000256" key="7">
    <source>
        <dbReference type="ARBA" id="ARBA00022801"/>
    </source>
</evidence>
<accession>A9WFQ4</accession>
<evidence type="ECO:0000256" key="9">
    <source>
        <dbReference type="ARBA" id="ARBA00032005"/>
    </source>
</evidence>
<keyword evidence="8 14" id="KW-0862">Zinc</keyword>
<evidence type="ECO:0000256" key="8">
    <source>
        <dbReference type="ARBA" id="ARBA00022833"/>
    </source>
</evidence>
<dbReference type="GO" id="GO:0004126">
    <property type="term" value="F:cytidine deaminase activity"/>
    <property type="evidence" value="ECO:0000318"/>
    <property type="project" value="GO_Central"/>
</dbReference>
<dbReference type="EMBL" id="CP000909">
    <property type="protein sequence ID" value="ABY35404.1"/>
    <property type="molecule type" value="Genomic_DNA"/>
</dbReference>
<dbReference type="InterPro" id="IPR006262">
    <property type="entry name" value="Cyt_deam_tetra"/>
</dbReference>
<dbReference type="Gene3D" id="3.40.140.10">
    <property type="entry name" value="Cytidine Deaminase, domain 2"/>
    <property type="match status" value="1"/>
</dbReference>
<dbReference type="AlphaFoldDB" id="A9WFQ4"/>
<dbReference type="InterPro" id="IPR016192">
    <property type="entry name" value="APOBEC/CMP_deaminase_Zn-bd"/>
</dbReference>
<gene>
    <name evidence="17" type="ordered locus">Caur_2195</name>
</gene>
<dbReference type="eggNOG" id="COG0295">
    <property type="taxonomic scope" value="Bacteria"/>
</dbReference>
<dbReference type="GO" id="GO:0072527">
    <property type="term" value="P:pyrimidine-containing compound metabolic process"/>
    <property type="evidence" value="ECO:0007669"/>
    <property type="project" value="UniProtKB-ARBA"/>
</dbReference>
<dbReference type="EnsemblBacteria" id="ABY35404">
    <property type="protein sequence ID" value="ABY35404"/>
    <property type="gene ID" value="Caur_2195"/>
</dbReference>
<evidence type="ECO:0000256" key="12">
    <source>
        <dbReference type="PIRSR" id="PIRSR606262-1"/>
    </source>
</evidence>
<dbReference type="InterPro" id="IPR050202">
    <property type="entry name" value="Cyt/Deoxycyt_deaminase"/>
</dbReference>
<dbReference type="PANTHER" id="PTHR11644">
    <property type="entry name" value="CYTIDINE DEAMINASE"/>
    <property type="match status" value="1"/>
</dbReference>
<evidence type="ECO:0000256" key="10">
    <source>
        <dbReference type="ARBA" id="ARBA00049252"/>
    </source>
</evidence>
<evidence type="ECO:0000259" key="16">
    <source>
        <dbReference type="PROSITE" id="PS51747"/>
    </source>
</evidence>
<dbReference type="PANTHER" id="PTHR11644:SF2">
    <property type="entry name" value="CYTIDINE DEAMINASE"/>
    <property type="match status" value="1"/>
</dbReference>
<comment type="catalytic activity">
    <reaction evidence="10 15">
        <text>2'-deoxycytidine + H2O + H(+) = 2'-deoxyuridine + NH4(+)</text>
        <dbReference type="Rhea" id="RHEA:13433"/>
        <dbReference type="ChEBI" id="CHEBI:15377"/>
        <dbReference type="ChEBI" id="CHEBI:15378"/>
        <dbReference type="ChEBI" id="CHEBI:15698"/>
        <dbReference type="ChEBI" id="CHEBI:16450"/>
        <dbReference type="ChEBI" id="CHEBI:28938"/>
        <dbReference type="EC" id="3.5.4.5"/>
    </reaction>
</comment>
<dbReference type="SUPFAM" id="SSF53927">
    <property type="entry name" value="Cytidine deaminase-like"/>
    <property type="match status" value="1"/>
</dbReference>
<evidence type="ECO:0000256" key="13">
    <source>
        <dbReference type="PIRSR" id="PIRSR606262-2"/>
    </source>
</evidence>
<comment type="catalytic activity">
    <reaction evidence="11 15">
        <text>cytidine + H2O + H(+) = uridine + NH4(+)</text>
        <dbReference type="Rhea" id="RHEA:16069"/>
        <dbReference type="ChEBI" id="CHEBI:15377"/>
        <dbReference type="ChEBI" id="CHEBI:15378"/>
        <dbReference type="ChEBI" id="CHEBI:16704"/>
        <dbReference type="ChEBI" id="CHEBI:17562"/>
        <dbReference type="ChEBI" id="CHEBI:28938"/>
        <dbReference type="EC" id="3.5.4.5"/>
    </reaction>
</comment>
<reference evidence="18" key="1">
    <citation type="journal article" date="2011" name="BMC Genomics">
        <title>Complete genome sequence of the filamentous anoxygenic phototrophic bacterium Chloroflexus aurantiacus.</title>
        <authorList>
            <person name="Tang K.H."/>
            <person name="Barry K."/>
            <person name="Chertkov O."/>
            <person name="Dalin E."/>
            <person name="Han C.S."/>
            <person name="Hauser L.J."/>
            <person name="Honchak B.M."/>
            <person name="Karbach L.E."/>
            <person name="Land M.L."/>
            <person name="Lapidus A."/>
            <person name="Larimer F.W."/>
            <person name="Mikhailova N."/>
            <person name="Pitluck S."/>
            <person name="Pierson B.K."/>
            <person name="Blankenship R.E."/>
        </authorList>
    </citation>
    <scope>NUCLEOTIDE SEQUENCE [LARGE SCALE GENOMIC DNA]</scope>
    <source>
        <strain evidence="18">ATCC 29366 / DSM 635 / J-10-fl</strain>
    </source>
</reference>
<dbReference type="PROSITE" id="PS51747">
    <property type="entry name" value="CYT_DCMP_DEAMINASES_2"/>
    <property type="match status" value="1"/>
</dbReference>
<dbReference type="GO" id="GO:0055086">
    <property type="term" value="P:nucleobase-containing small molecule metabolic process"/>
    <property type="evidence" value="ECO:0007669"/>
    <property type="project" value="UniProtKB-ARBA"/>
</dbReference>
<proteinExistence type="inferred from homology"/>
<dbReference type="PROSITE" id="PS00903">
    <property type="entry name" value="CYT_DCMP_DEAMINASES_1"/>
    <property type="match status" value="1"/>
</dbReference>
<dbReference type="GO" id="GO:0005829">
    <property type="term" value="C:cytosol"/>
    <property type="evidence" value="ECO:0000318"/>
    <property type="project" value="GO_Central"/>
</dbReference>
<dbReference type="InterPro" id="IPR016193">
    <property type="entry name" value="Cytidine_deaminase-like"/>
</dbReference>
<dbReference type="STRING" id="324602.Caur_2195"/>
<evidence type="ECO:0000256" key="3">
    <source>
        <dbReference type="ARBA" id="ARBA00006576"/>
    </source>
</evidence>
<keyword evidence="7 15" id="KW-0378">Hydrolase</keyword>
<dbReference type="GO" id="GO:0008270">
    <property type="term" value="F:zinc ion binding"/>
    <property type="evidence" value="ECO:0000318"/>
    <property type="project" value="GO_Central"/>
</dbReference>
<dbReference type="RefSeq" id="WP_012258058.1">
    <property type="nucleotide sequence ID" value="NC_010175.1"/>
</dbReference>
<comment type="cofactor">
    <cofactor evidence="1 14 15">
        <name>Zn(2+)</name>
        <dbReference type="ChEBI" id="CHEBI:29105"/>
    </cofactor>
</comment>
<keyword evidence="18" id="KW-1185">Reference proteome</keyword>
<keyword evidence="6 14" id="KW-0479">Metal-binding</keyword>
<evidence type="ECO:0000256" key="1">
    <source>
        <dbReference type="ARBA" id="ARBA00001947"/>
    </source>
</evidence>
<evidence type="ECO:0000256" key="6">
    <source>
        <dbReference type="ARBA" id="ARBA00022723"/>
    </source>
</evidence>
<evidence type="ECO:0000256" key="15">
    <source>
        <dbReference type="RuleBase" id="RU364006"/>
    </source>
</evidence>
<evidence type="ECO:0000256" key="14">
    <source>
        <dbReference type="PIRSR" id="PIRSR606262-3"/>
    </source>
</evidence>
<dbReference type="NCBIfam" id="TIGR01354">
    <property type="entry name" value="cyt_deam_tetra"/>
    <property type="match status" value="1"/>
</dbReference>
<dbReference type="InParanoid" id="A9WFQ4"/>
<feature type="domain" description="CMP/dCMP-type deaminase" evidence="16">
    <location>
        <begin position="4"/>
        <end position="131"/>
    </location>
</feature>
<feature type="binding site" evidence="14">
    <location>
        <position position="89"/>
    </location>
    <ligand>
        <name>Zn(2+)</name>
        <dbReference type="ChEBI" id="CHEBI:29105"/>
        <note>catalytic</note>
    </ligand>
</feature>
<evidence type="ECO:0000313" key="17">
    <source>
        <dbReference type="EMBL" id="ABY35404.1"/>
    </source>
</evidence>
<evidence type="ECO:0000313" key="18">
    <source>
        <dbReference type="Proteomes" id="UP000002008"/>
    </source>
</evidence>
<feature type="active site" description="Proton donor" evidence="12">
    <location>
        <position position="58"/>
    </location>
</feature>
<dbReference type="FunFam" id="3.40.140.10:FF:000008">
    <property type="entry name" value="Cytidine deaminase"/>
    <property type="match status" value="1"/>
</dbReference>
<evidence type="ECO:0000256" key="11">
    <source>
        <dbReference type="ARBA" id="ARBA00049558"/>
    </source>
</evidence>
<dbReference type="PATRIC" id="fig|324602.8.peg.2484"/>
<dbReference type="GO" id="GO:0042802">
    <property type="term" value="F:identical protein binding"/>
    <property type="evidence" value="ECO:0007669"/>
    <property type="project" value="UniProtKB-ARBA"/>
</dbReference>
<protein>
    <recommendedName>
        <fullName evidence="5 15">Cytidine deaminase</fullName>
        <ecNumber evidence="4 15">3.5.4.5</ecNumber>
    </recommendedName>
    <alternativeName>
        <fullName evidence="9 15">Cytidine aminohydrolase</fullName>
    </alternativeName>
</protein>
<dbReference type="HOGENOM" id="CLU_097262_0_1_0"/>
<sequence>MDPVALEQLIAAALHARQRAYAPYSHFAVGAAVLTDDGRIFSGANIENASYPLTICAERVALFCAHMAAAGPVVALAVVTPTPTVASPCGACRQVIFELAPQAQIVLLNHDGSERRLTTPQELLPFGFGPDQLTR</sequence>
<dbReference type="NCBIfam" id="NF004064">
    <property type="entry name" value="PRK05578.1"/>
    <property type="match status" value="1"/>
</dbReference>
<dbReference type="CDD" id="cd01283">
    <property type="entry name" value="cytidine_deaminase"/>
    <property type="match status" value="1"/>
</dbReference>
<feature type="binding site" evidence="13">
    <location>
        <begin position="45"/>
        <end position="51"/>
    </location>
    <ligand>
        <name>substrate</name>
    </ligand>
</feature>
<evidence type="ECO:0000256" key="2">
    <source>
        <dbReference type="ARBA" id="ARBA00003949"/>
    </source>
</evidence>
<dbReference type="Proteomes" id="UP000002008">
    <property type="component" value="Chromosome"/>
</dbReference>
<organism evidence="17 18">
    <name type="scientific">Chloroflexus aurantiacus (strain ATCC 29366 / DSM 635 / J-10-fl)</name>
    <dbReference type="NCBI Taxonomy" id="324602"/>
    <lineage>
        <taxon>Bacteria</taxon>
        <taxon>Bacillati</taxon>
        <taxon>Chloroflexota</taxon>
        <taxon>Chloroflexia</taxon>
        <taxon>Chloroflexales</taxon>
        <taxon>Chloroflexineae</taxon>
        <taxon>Chloroflexaceae</taxon>
        <taxon>Chloroflexus</taxon>
    </lineage>
</organism>
<feature type="binding site" evidence="14">
    <location>
        <position position="92"/>
    </location>
    <ligand>
        <name>Zn(2+)</name>
        <dbReference type="ChEBI" id="CHEBI:29105"/>
        <note>catalytic</note>
    </ligand>
</feature>
<dbReference type="InterPro" id="IPR002125">
    <property type="entry name" value="CMP_dCMP_dom"/>
</dbReference>
<dbReference type="KEGG" id="cau:Caur_2195"/>
<name>A9WFQ4_CHLAA</name>
<dbReference type="EC" id="3.5.4.5" evidence="4 15"/>
<comment type="similarity">
    <text evidence="3 15">Belongs to the cytidine and deoxycytidylate deaminase family.</text>
</comment>
<comment type="function">
    <text evidence="2 15">This enzyme scavenges exogenous and endogenous cytidine and 2'-deoxycytidine for UMP synthesis.</text>
</comment>
<evidence type="ECO:0000256" key="4">
    <source>
        <dbReference type="ARBA" id="ARBA00012783"/>
    </source>
</evidence>
<feature type="binding site" evidence="14">
    <location>
        <position position="56"/>
    </location>
    <ligand>
        <name>Zn(2+)</name>
        <dbReference type="ChEBI" id="CHEBI:29105"/>
        <note>catalytic</note>
    </ligand>
</feature>
<dbReference type="FunCoup" id="A9WFQ4">
    <property type="interactions" value="117"/>
</dbReference>
<dbReference type="Pfam" id="PF00383">
    <property type="entry name" value="dCMP_cyt_deam_1"/>
    <property type="match status" value="1"/>
</dbReference>
<evidence type="ECO:0000256" key="5">
    <source>
        <dbReference type="ARBA" id="ARBA00018266"/>
    </source>
</evidence>